<proteinExistence type="predicted"/>
<organism evidence="1">
    <name type="scientific">human gut metagenome</name>
    <dbReference type="NCBI Taxonomy" id="408170"/>
    <lineage>
        <taxon>unclassified sequences</taxon>
        <taxon>metagenomes</taxon>
        <taxon>organismal metagenomes</taxon>
    </lineage>
</organism>
<reference evidence="1" key="1">
    <citation type="submission" date="2013-12" db="EMBL/GenBank/DDBJ databases">
        <title>A Varibaculum cambriense genome reconstructed from a premature infant gut community with otherwise low bacterial novelty that shifts toward anaerobic metabolism during the third week of life.</title>
        <authorList>
            <person name="Brown C.T."/>
            <person name="Sharon I."/>
            <person name="Thomas B.C."/>
            <person name="Castelle C.J."/>
            <person name="Morowitz M.J."/>
            <person name="Banfield J.F."/>
        </authorList>
    </citation>
    <scope>NUCLEOTIDE SEQUENCE</scope>
</reference>
<feature type="non-terminal residue" evidence="1">
    <location>
        <position position="55"/>
    </location>
</feature>
<dbReference type="AlphaFoldDB" id="W1YTA9"/>
<comment type="caution">
    <text evidence="1">The sequence shown here is derived from an EMBL/GenBank/DDBJ whole genome shotgun (WGS) entry which is preliminary data.</text>
</comment>
<name>W1YTA9_9ZZZZ</name>
<evidence type="ECO:0000313" key="1">
    <source>
        <dbReference type="EMBL" id="ETJ44414.1"/>
    </source>
</evidence>
<gene>
    <name evidence="1" type="ORF">Q604_UNBC01571G0001</name>
</gene>
<accession>W1YTA9</accession>
<protein>
    <submittedName>
        <fullName evidence="1">Cobalamin (Vitamin B12) biosynthesis CbiG protein</fullName>
    </submittedName>
</protein>
<dbReference type="EMBL" id="AZMM01001571">
    <property type="protein sequence ID" value="ETJ44414.1"/>
    <property type="molecule type" value="Genomic_DNA"/>
</dbReference>
<sequence>MMKELETVASTIGAKKNRTAILSVSERGAKLGQRIKSLVAPHADCFEKENRPSGG</sequence>